<protein>
    <submittedName>
        <fullName evidence="1">Uncharacterized protein</fullName>
    </submittedName>
</protein>
<evidence type="ECO:0000313" key="1">
    <source>
        <dbReference type="EMBL" id="DAE30024.1"/>
    </source>
</evidence>
<organism evidence="1">
    <name type="scientific">virus sp. ctE0n6</name>
    <dbReference type="NCBI Taxonomy" id="2827985"/>
    <lineage>
        <taxon>Viruses</taxon>
    </lineage>
</organism>
<proteinExistence type="predicted"/>
<dbReference type="EMBL" id="BK059101">
    <property type="protein sequence ID" value="DAE30024.1"/>
    <property type="molecule type" value="Genomic_DNA"/>
</dbReference>
<accession>A0A8S5RF65</accession>
<name>A0A8S5RF65_9VIRU</name>
<reference evidence="1" key="1">
    <citation type="journal article" date="2021" name="Proc. Natl. Acad. Sci. U.S.A.">
        <title>A Catalog of Tens of Thousands of Viruses from Human Metagenomes Reveals Hidden Associations with Chronic Diseases.</title>
        <authorList>
            <person name="Tisza M.J."/>
            <person name="Buck C.B."/>
        </authorList>
    </citation>
    <scope>NUCLEOTIDE SEQUENCE</scope>
    <source>
        <strain evidence="1">CtE0n6</strain>
    </source>
</reference>
<sequence length="36" mass="4582">MLHFSLIFKPNFYIKIKFYLDSIYFNFYEQYYSIAN</sequence>